<evidence type="ECO:0000313" key="2">
    <source>
        <dbReference type="EMBL" id="CUN71018.1"/>
    </source>
</evidence>
<accession>A0A173Z745</accession>
<evidence type="ECO:0000313" key="3">
    <source>
        <dbReference type="Proteomes" id="UP000095651"/>
    </source>
</evidence>
<dbReference type="RefSeq" id="WP_055653167.1">
    <property type="nucleotide sequence ID" value="NZ_CABIXC010000002.1"/>
</dbReference>
<gene>
    <name evidence="2" type="primary">GcvP</name>
    <name evidence="2" type="ORF">ERS852407_00870</name>
</gene>
<dbReference type="Proteomes" id="UP000095651">
    <property type="component" value="Unassembled WGS sequence"/>
</dbReference>
<organism evidence="2 3">
    <name type="scientific">Hungatella hathewayi</name>
    <dbReference type="NCBI Taxonomy" id="154046"/>
    <lineage>
        <taxon>Bacteria</taxon>
        <taxon>Bacillati</taxon>
        <taxon>Bacillota</taxon>
        <taxon>Clostridia</taxon>
        <taxon>Lachnospirales</taxon>
        <taxon>Lachnospiraceae</taxon>
        <taxon>Hungatella</taxon>
    </lineage>
</organism>
<proteinExistence type="predicted"/>
<reference evidence="2 3" key="1">
    <citation type="submission" date="2015-09" db="EMBL/GenBank/DDBJ databases">
        <authorList>
            <consortium name="Pathogen Informatics"/>
        </authorList>
    </citation>
    <scope>NUCLEOTIDE SEQUENCE [LARGE SCALE GENOMIC DNA]</scope>
    <source>
        <strain evidence="2 3">2789STDY5608850</strain>
    </source>
</reference>
<protein>
    <submittedName>
        <fullName evidence="2">Glycine cleavage system protein P</fullName>
    </submittedName>
</protein>
<feature type="transmembrane region" description="Helical" evidence="1">
    <location>
        <begin position="7"/>
        <end position="25"/>
    </location>
</feature>
<keyword evidence="1" id="KW-0812">Transmembrane</keyword>
<keyword evidence="1" id="KW-1133">Transmembrane helix</keyword>
<keyword evidence="1" id="KW-0472">Membrane</keyword>
<dbReference type="EMBL" id="CYZE01000002">
    <property type="protein sequence ID" value="CUN71018.1"/>
    <property type="molecule type" value="Genomic_DNA"/>
</dbReference>
<evidence type="ECO:0000256" key="1">
    <source>
        <dbReference type="SAM" id="Phobius"/>
    </source>
</evidence>
<sequence>MKRLGKKIGILFIIFIAAIAIYFVWNQKRTEKPDSIVYTAMDEAALPVVSATMFGRDVNFLHGYTQDMKQAVARDSLTVLPSDRALNIRIADFGGSIRGISYEVRSLNLERLVERTSLTEWDTADGKTTAVLPIQNLLSKDREYLLILSLDTAEQGEVRYYTRILWTDNENVKDMIDFAVNFTTKTFDYDQARELTTYLETNATEDNSSLGHVTIRSSFSQLTWAGLDVKPVGDIRVTLKDLDGIMCTVRLDYQITRTAENGINELYEVEDDFTMKWDSKRIYLMDFERNTNQIFSGQRDLFSGKRIMLGIMNDSEVRTEASPDGRHIAYVVNRDLWSYDQSSEKAVKIFSFRSGDEDEIRNGYDQHDIRILSIGDNGDVNFIVYGYMNRGIHEGAMGIAMYQYSSDENAIKEKFFTPVPQSFEMLKDDIDKLAHLGSNGMLYMMADHAVYGIDLNSNEYMVLADSLTDGSFAVSRSERRFAWQEGSDPYGSRVIHLMDLDTGSKKEITGEDGSLCRPLGFVGDDFIYGLAREGDMWIENGRVKDAPMYRLEIMDDTGAIVNQYEYPDTYIADVEVEENRIRLTKIAGTGDQSYTKLKDDIIVCNEELKEDPLKGIGWYASEDRRKLYFVQLDKEAASHDVKVSVPKKMAYESAEVVELKSNAGPSESLFYAYGAGHYLGSSRSFTEALNLAYDKMGVVTDKNQEIVWNRVNRSPARSIKDPENKGALLIRHMDEFSGSMHYDDGILMLDARGCILNQVLYFISRGCPVAVYTENGGYELISGYDQYNVTIYNPTTKEARKMGLNDASQYFSNVGNDFVCGVFTE</sequence>
<dbReference type="SUPFAM" id="SSF82171">
    <property type="entry name" value="DPP6 N-terminal domain-like"/>
    <property type="match status" value="1"/>
</dbReference>
<dbReference type="AlphaFoldDB" id="A0A173Z745"/>
<name>A0A173Z745_9FIRM</name>